<dbReference type="InterPro" id="IPR038566">
    <property type="entry name" value="Mediator_Med6_sf"/>
</dbReference>
<keyword evidence="5 6" id="KW-0539">Nucleus</keyword>
<dbReference type="AlphaFoldDB" id="E1ZI49"/>
<keyword evidence="4 6" id="KW-0804">Transcription</keyword>
<dbReference type="Pfam" id="PF04934">
    <property type="entry name" value="Med6"/>
    <property type="match status" value="1"/>
</dbReference>
<comment type="similarity">
    <text evidence="2 6">Belongs to the Mediator complex subunit 6 family.</text>
</comment>
<dbReference type="GO" id="GO:0016592">
    <property type="term" value="C:mediator complex"/>
    <property type="evidence" value="ECO:0007669"/>
    <property type="project" value="InterPro"/>
</dbReference>
<feature type="region of interest" description="Disordered" evidence="7">
    <location>
        <begin position="227"/>
        <end position="252"/>
    </location>
</feature>
<dbReference type="eggNOG" id="KOG3169">
    <property type="taxonomic scope" value="Eukaryota"/>
</dbReference>
<comment type="function">
    <text evidence="6">Component of the Mediator complex, a coactivator involved in the regulated transcription of nearly all RNA polymerase II-dependent genes. Mediator functions as a bridge to convey information from gene-specific regulatory proteins to the basal RNA polymerase II transcription machinery. Mediator is recruited to promoters by direct interactions with regulatory proteins and serves as a scaffold for the assembly of a functional preinitiation complex with RNA polymerase II and the general transcription factors.</text>
</comment>
<keyword evidence="3 6" id="KW-0805">Transcription regulation</keyword>
<comment type="subcellular location">
    <subcellularLocation>
        <location evidence="1 6">Nucleus</location>
    </subcellularLocation>
</comment>
<dbReference type="OrthoDB" id="344220at2759"/>
<organism evidence="9">
    <name type="scientific">Chlorella variabilis</name>
    <name type="common">Green alga</name>
    <dbReference type="NCBI Taxonomy" id="554065"/>
    <lineage>
        <taxon>Eukaryota</taxon>
        <taxon>Viridiplantae</taxon>
        <taxon>Chlorophyta</taxon>
        <taxon>core chlorophytes</taxon>
        <taxon>Trebouxiophyceae</taxon>
        <taxon>Chlorellales</taxon>
        <taxon>Chlorellaceae</taxon>
        <taxon>Chlorella clade</taxon>
        <taxon>Chlorella</taxon>
    </lineage>
</organism>
<dbReference type="InterPro" id="IPR007018">
    <property type="entry name" value="Mediator_Med6"/>
</dbReference>
<dbReference type="RefSeq" id="XP_005846675.1">
    <property type="nucleotide sequence ID" value="XM_005846613.1"/>
</dbReference>
<comment type="subunit">
    <text evidence="6">Component of the Mediator complex.</text>
</comment>
<gene>
    <name evidence="6" type="primary">MED6</name>
    <name evidence="8" type="ORF">CHLNCDRAFT_135400</name>
</gene>
<keyword evidence="6" id="KW-0010">Activator</keyword>
<dbReference type="KEGG" id="cvr:CHLNCDRAFT_135400"/>
<evidence type="ECO:0000256" key="6">
    <source>
        <dbReference type="RuleBase" id="RU364143"/>
    </source>
</evidence>
<proteinExistence type="inferred from homology"/>
<name>E1ZI49_CHLVA</name>
<accession>E1ZI49</accession>
<evidence type="ECO:0000256" key="3">
    <source>
        <dbReference type="ARBA" id="ARBA00023015"/>
    </source>
</evidence>
<evidence type="ECO:0000313" key="8">
    <source>
        <dbReference type="EMBL" id="EFN54573.1"/>
    </source>
</evidence>
<evidence type="ECO:0000256" key="1">
    <source>
        <dbReference type="ARBA" id="ARBA00004123"/>
    </source>
</evidence>
<dbReference type="InParanoid" id="E1ZI49"/>
<dbReference type="Proteomes" id="UP000008141">
    <property type="component" value="Unassembled WGS sequence"/>
</dbReference>
<feature type="compositionally biased region" description="Low complexity" evidence="7">
    <location>
        <begin position="228"/>
        <end position="252"/>
    </location>
</feature>
<dbReference type="GO" id="GO:0003712">
    <property type="term" value="F:transcription coregulator activity"/>
    <property type="evidence" value="ECO:0007669"/>
    <property type="project" value="InterPro"/>
</dbReference>
<sequence length="252" mass="26815">MSAAGEVPSQVVTEDLTGTCWRDDLWLAAFGLHHGTVLDYFSLSPFYDPACANERGFLAGKPRGQPPAVGEGVEYLLADSQPPHLFILRKLYRHAGGAITTLAFYYILDGSIYQAPSLQAALLARMQRCMFSLKAAFRDMQRDLAPLSLATSQQHEQSALERELAAGREVRRVLTPADKEQQQRVEANIRHVLRQFPLPVPAALMEPGAAAGGGGAALKTELQPSPAAPAAAGARSAAARGAVMSAAASHGA</sequence>
<evidence type="ECO:0000256" key="7">
    <source>
        <dbReference type="SAM" id="MobiDB-lite"/>
    </source>
</evidence>
<evidence type="ECO:0000256" key="2">
    <source>
        <dbReference type="ARBA" id="ARBA00007526"/>
    </source>
</evidence>
<dbReference type="PANTHER" id="PTHR13104">
    <property type="entry name" value="MED-6-RELATED"/>
    <property type="match status" value="1"/>
</dbReference>
<evidence type="ECO:0000256" key="4">
    <source>
        <dbReference type="ARBA" id="ARBA00023163"/>
    </source>
</evidence>
<reference evidence="8 9" key="1">
    <citation type="journal article" date="2010" name="Plant Cell">
        <title>The Chlorella variabilis NC64A genome reveals adaptation to photosymbiosis, coevolution with viruses, and cryptic sex.</title>
        <authorList>
            <person name="Blanc G."/>
            <person name="Duncan G."/>
            <person name="Agarkova I."/>
            <person name="Borodovsky M."/>
            <person name="Gurnon J."/>
            <person name="Kuo A."/>
            <person name="Lindquist E."/>
            <person name="Lucas S."/>
            <person name="Pangilinan J."/>
            <person name="Polle J."/>
            <person name="Salamov A."/>
            <person name="Terry A."/>
            <person name="Yamada T."/>
            <person name="Dunigan D.D."/>
            <person name="Grigoriev I.V."/>
            <person name="Claverie J.M."/>
            <person name="Van Etten J.L."/>
        </authorList>
    </citation>
    <scope>NUCLEOTIDE SEQUENCE [LARGE SCALE GENOMIC DNA]</scope>
    <source>
        <strain evidence="8 9">NC64A</strain>
    </source>
</reference>
<dbReference type="GO" id="GO:0006357">
    <property type="term" value="P:regulation of transcription by RNA polymerase II"/>
    <property type="evidence" value="ECO:0007669"/>
    <property type="project" value="InterPro"/>
</dbReference>
<keyword evidence="9" id="KW-1185">Reference proteome</keyword>
<dbReference type="STRING" id="554065.E1ZI49"/>
<evidence type="ECO:0000313" key="9">
    <source>
        <dbReference type="Proteomes" id="UP000008141"/>
    </source>
</evidence>
<dbReference type="EMBL" id="GL433847">
    <property type="protein sequence ID" value="EFN54573.1"/>
    <property type="molecule type" value="Genomic_DNA"/>
</dbReference>
<dbReference type="GeneID" id="17354018"/>
<dbReference type="Gene3D" id="3.10.450.580">
    <property type="entry name" value="Mediator complex, subunit Med6"/>
    <property type="match status" value="1"/>
</dbReference>
<evidence type="ECO:0000256" key="5">
    <source>
        <dbReference type="ARBA" id="ARBA00023242"/>
    </source>
</evidence>
<protein>
    <recommendedName>
        <fullName evidence="6">Mediator of RNA polymerase II transcription subunit 6</fullName>
    </recommendedName>
    <alternativeName>
        <fullName evidence="6">Mediator complex subunit 6</fullName>
    </alternativeName>
</protein>